<evidence type="ECO:0000313" key="2">
    <source>
        <dbReference type="EMBL" id="ASA49507.1"/>
    </source>
</evidence>
<evidence type="ECO:0000256" key="1">
    <source>
        <dbReference type="SAM" id="Phobius"/>
    </source>
</evidence>
<feature type="transmembrane region" description="Helical" evidence="1">
    <location>
        <begin position="6"/>
        <end position="26"/>
    </location>
</feature>
<evidence type="ECO:0000313" key="3">
    <source>
        <dbReference type="Proteomes" id="UP000201418"/>
    </source>
</evidence>
<dbReference type="EMBL" id="MF324848">
    <property type="protein sequence ID" value="ASA49507.1"/>
    <property type="molecule type" value="Genomic_RNA"/>
</dbReference>
<keyword evidence="1" id="KW-0812">Transmembrane</keyword>
<keyword evidence="1" id="KW-1133">Transmembrane helix</keyword>
<name>A0A1Z2RX61_9NIDO</name>
<dbReference type="KEGG" id="vg:33194320"/>
<sequence length="48" mass="5726">MFKQLGEAIDLVVGLAILLYFLMVWWRASRDRWRKQYDLSLAEVLSHS</sequence>
<accession>A0A1Z2RX61</accession>
<reference evidence="2 3" key="1">
    <citation type="submission" date="2017-06" db="EMBL/GenBank/DDBJ databases">
        <title>Olivier's shrew virus, a newly discovered Arterivirus isolated from Guinean shrews, represents a putative new genus within the family Arteriviridae.</title>
        <authorList>
            <person name="Vanmechelen B."/>
            <person name="Vergote V."/>
            <person name="Laenen L."/>
            <person name="Maes P."/>
        </authorList>
    </citation>
    <scope>NUCLEOTIDE SEQUENCE [LARGE SCALE GENOMIC DNA]</scope>
    <source>
        <strain evidence="2">Gkd-1</strain>
    </source>
</reference>
<dbReference type="GeneID" id="33194320"/>
<gene>
    <name evidence="2" type="primary">ORF5a</name>
</gene>
<organism evidence="2 3">
    <name type="scientific">Olivier's shrew virus 1</name>
    <dbReference type="NCBI Taxonomy" id="2012619"/>
    <lineage>
        <taxon>Viruses</taxon>
        <taxon>Riboviria</taxon>
        <taxon>Orthornavirae</taxon>
        <taxon>Pisuviricota</taxon>
        <taxon>Pisoniviricetes</taxon>
        <taxon>Nidovirales</taxon>
        <taxon>Arnidovirineae</taxon>
        <taxon>Arteriviridae</taxon>
        <taxon>Crocarterivirinae</taxon>
        <taxon>Muarterivirus</taxon>
        <taxon>Muarterivirus afrigant</taxon>
    </lineage>
</organism>
<keyword evidence="3" id="KW-1185">Reference proteome</keyword>
<proteinExistence type="predicted"/>
<dbReference type="Proteomes" id="UP000201418">
    <property type="component" value="Segment"/>
</dbReference>
<keyword evidence="1" id="KW-0472">Membrane</keyword>
<dbReference type="RefSeq" id="YP_009388597.1">
    <property type="nucleotide sequence ID" value="NC_035127.1"/>
</dbReference>
<protein>
    <submittedName>
        <fullName evidence="2">GP5a</fullName>
    </submittedName>
</protein>